<keyword evidence="9 11" id="KW-0472">Membrane</keyword>
<dbReference type="RefSeq" id="WP_286975472.1">
    <property type="nucleotide sequence ID" value="NZ_PEXG01000108.1"/>
</dbReference>
<keyword evidence="3 11" id="KW-0813">Transport</keyword>
<dbReference type="InterPro" id="IPR004692">
    <property type="entry name" value="SecG"/>
</dbReference>
<dbReference type="PRINTS" id="PR01651">
    <property type="entry name" value="SECGEXPORT"/>
</dbReference>
<comment type="function">
    <text evidence="10 11">Involved in protein export. Participates in an early event of protein translocation.</text>
</comment>
<comment type="caution">
    <text evidence="12">The sequence shown here is derived from an EMBL/GenBank/DDBJ whole genome shotgun (WGS) entry which is preliminary data.</text>
</comment>
<keyword evidence="5 11" id="KW-0812">Transmembrane</keyword>
<feature type="transmembrane region" description="Helical" evidence="11">
    <location>
        <begin position="55"/>
        <end position="73"/>
    </location>
</feature>
<dbReference type="GO" id="GO:0043952">
    <property type="term" value="P:protein transport by the Sec complex"/>
    <property type="evidence" value="ECO:0007669"/>
    <property type="project" value="TreeGrafter"/>
</dbReference>
<dbReference type="GO" id="GO:0065002">
    <property type="term" value="P:intracellular protein transmembrane transport"/>
    <property type="evidence" value="ECO:0007669"/>
    <property type="project" value="TreeGrafter"/>
</dbReference>
<evidence type="ECO:0000256" key="9">
    <source>
        <dbReference type="ARBA" id="ARBA00023136"/>
    </source>
</evidence>
<dbReference type="GO" id="GO:0005886">
    <property type="term" value="C:plasma membrane"/>
    <property type="evidence" value="ECO:0007669"/>
    <property type="project" value="UniProtKB-SubCell"/>
</dbReference>
<keyword evidence="8 11" id="KW-0811">Translocation</keyword>
<reference evidence="13" key="1">
    <citation type="submission" date="2017-09" db="EMBL/GenBank/DDBJ databases">
        <title>Depth-based differentiation of microbial function through sediment-hosted aquifers and enrichment of novel symbionts in the deep terrestrial subsurface.</title>
        <authorList>
            <person name="Probst A.J."/>
            <person name="Ladd B."/>
            <person name="Jarett J.K."/>
            <person name="Geller-Mcgrath D.E."/>
            <person name="Sieber C.M.K."/>
            <person name="Emerson J.B."/>
            <person name="Anantharaman K."/>
            <person name="Thomas B.C."/>
            <person name="Malmstrom R."/>
            <person name="Stieglmeier M."/>
            <person name="Klingl A."/>
            <person name="Woyke T."/>
            <person name="Ryan C.M."/>
            <person name="Banfield J.F."/>
        </authorList>
    </citation>
    <scope>NUCLEOTIDE SEQUENCE [LARGE SCALE GENOMIC DNA]</scope>
</reference>
<dbReference type="Proteomes" id="UP000230956">
    <property type="component" value="Unassembled WGS sequence"/>
</dbReference>
<comment type="similarity">
    <text evidence="2 11">Belongs to the SecG family.</text>
</comment>
<evidence type="ECO:0000256" key="7">
    <source>
        <dbReference type="ARBA" id="ARBA00022989"/>
    </source>
</evidence>
<dbReference type="EMBL" id="PFNG01000013">
    <property type="protein sequence ID" value="PIZ42452.1"/>
    <property type="molecule type" value="Genomic_DNA"/>
</dbReference>
<evidence type="ECO:0000313" key="12">
    <source>
        <dbReference type="EMBL" id="PIZ42452.1"/>
    </source>
</evidence>
<gene>
    <name evidence="12" type="primary">secG</name>
    <name evidence="12" type="ORF">COY37_00430</name>
</gene>
<evidence type="ECO:0000256" key="11">
    <source>
        <dbReference type="RuleBase" id="RU365087"/>
    </source>
</evidence>
<accession>A0A2M7TBG6</accession>
<dbReference type="AlphaFoldDB" id="A0A2M7TBG6"/>
<evidence type="ECO:0000256" key="3">
    <source>
        <dbReference type="ARBA" id="ARBA00022448"/>
    </source>
</evidence>
<keyword evidence="4 11" id="KW-1003">Cell membrane</keyword>
<evidence type="ECO:0000256" key="6">
    <source>
        <dbReference type="ARBA" id="ARBA00022927"/>
    </source>
</evidence>
<comment type="caution">
    <text evidence="11">Lacks conserved residue(s) required for the propagation of feature annotation.</text>
</comment>
<organism evidence="12 13">
    <name type="scientific">Candidatus Aquicultor secundus</name>
    <dbReference type="NCBI Taxonomy" id="1973895"/>
    <lineage>
        <taxon>Bacteria</taxon>
        <taxon>Bacillati</taxon>
        <taxon>Actinomycetota</taxon>
        <taxon>Candidatus Aquicultoria</taxon>
        <taxon>Candidatus Aquicultorales</taxon>
        <taxon>Candidatus Aquicultoraceae</taxon>
        <taxon>Candidatus Aquicultor</taxon>
    </lineage>
</organism>
<evidence type="ECO:0000256" key="5">
    <source>
        <dbReference type="ARBA" id="ARBA00022692"/>
    </source>
</evidence>
<proteinExistence type="inferred from homology"/>
<dbReference type="Pfam" id="PF03840">
    <property type="entry name" value="SecG"/>
    <property type="match status" value="1"/>
</dbReference>
<evidence type="ECO:0000256" key="2">
    <source>
        <dbReference type="ARBA" id="ARBA00008445"/>
    </source>
</evidence>
<name>A0A2M7TBG6_9ACTN</name>
<keyword evidence="7 11" id="KW-1133">Transmembrane helix</keyword>
<dbReference type="NCBIfam" id="TIGR00810">
    <property type="entry name" value="secG"/>
    <property type="match status" value="1"/>
</dbReference>
<dbReference type="PANTHER" id="PTHR34182">
    <property type="entry name" value="PROTEIN-EXPORT MEMBRANE PROTEIN SECG"/>
    <property type="match status" value="1"/>
</dbReference>
<evidence type="ECO:0000256" key="10">
    <source>
        <dbReference type="ARBA" id="ARBA00025182"/>
    </source>
</evidence>
<comment type="subcellular location">
    <subcellularLocation>
        <location evidence="1 11">Cell membrane</location>
        <topology evidence="1 11">Multi-pass membrane protein</topology>
    </subcellularLocation>
</comment>
<sequence>MILLVEVIHGTLAVALIIAILLHSGKGTGLSSAFGGALPSTFSGTSIIEKNLNRITVGLASAFGVTSIILYYFTQKGMM</sequence>
<evidence type="ECO:0000313" key="13">
    <source>
        <dbReference type="Proteomes" id="UP000230956"/>
    </source>
</evidence>
<dbReference type="PANTHER" id="PTHR34182:SF1">
    <property type="entry name" value="PROTEIN-EXPORT MEMBRANE PROTEIN SECG"/>
    <property type="match status" value="1"/>
</dbReference>
<dbReference type="GO" id="GO:0015450">
    <property type="term" value="F:protein-transporting ATPase activity"/>
    <property type="evidence" value="ECO:0007669"/>
    <property type="project" value="UniProtKB-UniRule"/>
</dbReference>
<evidence type="ECO:0000256" key="4">
    <source>
        <dbReference type="ARBA" id="ARBA00022475"/>
    </source>
</evidence>
<dbReference type="GO" id="GO:0009306">
    <property type="term" value="P:protein secretion"/>
    <property type="evidence" value="ECO:0007669"/>
    <property type="project" value="UniProtKB-UniRule"/>
</dbReference>
<evidence type="ECO:0000256" key="8">
    <source>
        <dbReference type="ARBA" id="ARBA00023010"/>
    </source>
</evidence>
<evidence type="ECO:0000256" key="1">
    <source>
        <dbReference type="ARBA" id="ARBA00004651"/>
    </source>
</evidence>
<protein>
    <recommendedName>
        <fullName evidence="11">Protein-export membrane protein SecG</fullName>
    </recommendedName>
</protein>
<keyword evidence="6 11" id="KW-0653">Protein transport</keyword>